<feature type="transmembrane region" description="Helical" evidence="7">
    <location>
        <begin position="257"/>
        <end position="275"/>
    </location>
</feature>
<evidence type="ECO:0000256" key="7">
    <source>
        <dbReference type="SAM" id="Phobius"/>
    </source>
</evidence>
<dbReference type="Pfam" id="PF03600">
    <property type="entry name" value="CitMHS"/>
    <property type="match status" value="1"/>
</dbReference>
<keyword evidence="4" id="KW-0677">Repeat</keyword>
<dbReference type="RefSeq" id="WP_068687096.1">
    <property type="nucleotide sequence ID" value="NZ_LYPA01000080.1"/>
</dbReference>
<feature type="transmembrane region" description="Helical" evidence="7">
    <location>
        <begin position="142"/>
        <end position="161"/>
    </location>
</feature>
<dbReference type="GO" id="GO:0055085">
    <property type="term" value="P:transmembrane transport"/>
    <property type="evidence" value="ECO:0007669"/>
    <property type="project" value="InterPro"/>
</dbReference>
<name>A0A1A5Y9H6_9BACL</name>
<sequence length="429" mass="45185">MTLEMILALGILVLMIVMIMSDKFAFGAPPLLACLLLVVTGLSSVQEAFAGFVNSSVIMIAGFMVVMASLMKTNFIGKVQSAMVTLANKGGYKSYVLLVVVVMLGASLAGAGSTGYYVLILSIVAAMPYNKKMPTSKLMLPLGFATNHPLVPFNVAFFYGLTVSVLETSGFTGGLSMSKFAIVNFILALGFLAWALIAYRLLPDYPAAKEDLDGLKETAAAATVETMPAWKEYATIAAFVISVAGMMLMNVLGDAAYVIPGLAGAFLLFINVLGFKEVRDNMGAPVILLMAGVIGVANALAETGFTAMVGDYVANSFGTNISPFFLILIFALLTSTCATFTGASIGSVFIFAPIAIATSISLGLDPTAAAIVVVVSAWNGGYMPVDGMPAMILGMGKYKLSHFWMFSIPMYFIRLLALTIGAMLLFPVS</sequence>
<proteinExistence type="predicted"/>
<gene>
    <name evidence="9" type="ORF">A7K91_00995</name>
</gene>
<dbReference type="InterPro" id="IPR051679">
    <property type="entry name" value="DASS-Related_Transporters"/>
</dbReference>
<dbReference type="AlphaFoldDB" id="A0A1A5Y9H6"/>
<dbReference type="PANTHER" id="PTHR43652">
    <property type="entry name" value="BASIC AMINO ACID ANTIPORTER YFCC-RELATED"/>
    <property type="match status" value="1"/>
</dbReference>
<accession>A0A1A5Y9H6</accession>
<evidence type="ECO:0000256" key="4">
    <source>
        <dbReference type="ARBA" id="ARBA00022737"/>
    </source>
</evidence>
<protein>
    <submittedName>
        <fullName evidence="9">Membrane transport protein</fullName>
    </submittedName>
</protein>
<evidence type="ECO:0000256" key="1">
    <source>
        <dbReference type="ARBA" id="ARBA00004141"/>
    </source>
</evidence>
<dbReference type="EMBL" id="LYPA01000080">
    <property type="protein sequence ID" value="OBR62237.1"/>
    <property type="molecule type" value="Genomic_DNA"/>
</dbReference>
<feature type="transmembrane region" description="Helical" evidence="7">
    <location>
        <begin position="114"/>
        <end position="130"/>
    </location>
</feature>
<keyword evidence="3 7" id="KW-0812">Transmembrane</keyword>
<evidence type="ECO:0000256" key="3">
    <source>
        <dbReference type="ARBA" id="ARBA00022692"/>
    </source>
</evidence>
<comment type="subcellular location">
    <subcellularLocation>
        <location evidence="1">Membrane</location>
        <topology evidence="1">Multi-pass membrane protein</topology>
    </subcellularLocation>
</comment>
<feature type="transmembrane region" description="Helical" evidence="7">
    <location>
        <begin position="233"/>
        <end position="251"/>
    </location>
</feature>
<dbReference type="OrthoDB" id="9765532at2"/>
<keyword evidence="2" id="KW-0813">Transport</keyword>
<feature type="domain" description="Citrate transporter-like" evidence="8">
    <location>
        <begin position="16"/>
        <end position="336"/>
    </location>
</feature>
<feature type="transmembrane region" description="Helical" evidence="7">
    <location>
        <begin position="321"/>
        <end position="352"/>
    </location>
</feature>
<keyword evidence="10" id="KW-1185">Reference proteome</keyword>
<comment type="caution">
    <text evidence="9">The sequence shown here is derived from an EMBL/GenBank/DDBJ whole genome shotgun (WGS) entry which is preliminary data.</text>
</comment>
<dbReference type="PANTHER" id="PTHR43652:SF2">
    <property type="entry name" value="BASIC AMINO ACID ANTIPORTER YFCC-RELATED"/>
    <property type="match status" value="1"/>
</dbReference>
<evidence type="ECO:0000256" key="2">
    <source>
        <dbReference type="ARBA" id="ARBA00022448"/>
    </source>
</evidence>
<dbReference type="Proteomes" id="UP000092024">
    <property type="component" value="Unassembled WGS sequence"/>
</dbReference>
<keyword evidence="6 7" id="KW-0472">Membrane</keyword>
<dbReference type="InterPro" id="IPR004680">
    <property type="entry name" value="Cit_transptr-like_dom"/>
</dbReference>
<evidence type="ECO:0000259" key="8">
    <source>
        <dbReference type="Pfam" id="PF03600"/>
    </source>
</evidence>
<feature type="transmembrane region" description="Helical" evidence="7">
    <location>
        <begin position="364"/>
        <end position="383"/>
    </location>
</feature>
<evidence type="ECO:0000313" key="10">
    <source>
        <dbReference type="Proteomes" id="UP000092024"/>
    </source>
</evidence>
<organism evidence="9 10">
    <name type="scientific">Paenibacillus oryzae</name>
    <dbReference type="NCBI Taxonomy" id="1844972"/>
    <lineage>
        <taxon>Bacteria</taxon>
        <taxon>Bacillati</taxon>
        <taxon>Bacillota</taxon>
        <taxon>Bacilli</taxon>
        <taxon>Bacillales</taxon>
        <taxon>Paenibacillaceae</taxon>
        <taxon>Paenibacillus</taxon>
    </lineage>
</organism>
<feature type="transmembrane region" description="Helical" evidence="7">
    <location>
        <begin position="181"/>
        <end position="202"/>
    </location>
</feature>
<feature type="transmembrane region" description="Helical" evidence="7">
    <location>
        <begin position="282"/>
        <end position="301"/>
    </location>
</feature>
<dbReference type="GO" id="GO:0005886">
    <property type="term" value="C:plasma membrane"/>
    <property type="evidence" value="ECO:0007669"/>
    <property type="project" value="TreeGrafter"/>
</dbReference>
<evidence type="ECO:0000313" key="9">
    <source>
        <dbReference type="EMBL" id="OBR62237.1"/>
    </source>
</evidence>
<evidence type="ECO:0000256" key="6">
    <source>
        <dbReference type="ARBA" id="ARBA00023136"/>
    </source>
</evidence>
<reference evidence="9 10" key="1">
    <citation type="submission" date="2016-05" db="EMBL/GenBank/DDBJ databases">
        <title>Paenibacillus oryzae. sp. nov., isolated from the rice root.</title>
        <authorList>
            <person name="Zhang J."/>
            <person name="Zhang X."/>
        </authorList>
    </citation>
    <scope>NUCLEOTIDE SEQUENCE [LARGE SCALE GENOMIC DNA]</scope>
    <source>
        <strain evidence="9 10">1DrF-4</strain>
    </source>
</reference>
<evidence type="ECO:0000256" key="5">
    <source>
        <dbReference type="ARBA" id="ARBA00022989"/>
    </source>
</evidence>
<feature type="transmembrane region" description="Helical" evidence="7">
    <location>
        <begin position="51"/>
        <end position="71"/>
    </location>
</feature>
<feature type="transmembrane region" description="Helical" evidence="7">
    <location>
        <begin position="403"/>
        <end position="426"/>
    </location>
</feature>
<keyword evidence="5 7" id="KW-1133">Transmembrane helix</keyword>
<dbReference type="STRING" id="1844972.A7K91_00995"/>